<dbReference type="PROSITE" id="PS51118">
    <property type="entry name" value="HTH_HXLR"/>
    <property type="match status" value="1"/>
</dbReference>
<reference evidence="5 6" key="1">
    <citation type="submission" date="2016-03" db="EMBL/GenBank/DDBJ databases">
        <authorList>
            <person name="Cho S.-Y."/>
            <person name="Lim S."/>
            <person name="Kim H."/>
            <person name="Soh E.H."/>
            <person name="Moon J.S."/>
        </authorList>
    </citation>
    <scope>NUCLEOTIDE SEQUENCE [LARGE SCALE GENOMIC DNA]</scope>
    <source>
        <strain evidence="5 6">KCTC 3810</strain>
    </source>
</reference>
<keyword evidence="1" id="KW-0805">Transcription regulation</keyword>
<organism evidence="5 6">
    <name type="scientific">Exiguobacterium undae</name>
    <dbReference type="NCBI Taxonomy" id="169177"/>
    <lineage>
        <taxon>Bacteria</taxon>
        <taxon>Bacillati</taxon>
        <taxon>Bacillota</taxon>
        <taxon>Bacilli</taxon>
        <taxon>Bacillales</taxon>
        <taxon>Bacillales Family XII. Incertae Sedis</taxon>
        <taxon>Exiguobacterium</taxon>
    </lineage>
</organism>
<keyword evidence="2" id="KW-0238">DNA-binding</keyword>
<keyword evidence="3" id="KW-0804">Transcription</keyword>
<dbReference type="Proteomes" id="UP000078447">
    <property type="component" value="Unassembled WGS sequence"/>
</dbReference>
<evidence type="ECO:0000259" key="4">
    <source>
        <dbReference type="PROSITE" id="PS51118"/>
    </source>
</evidence>
<dbReference type="PANTHER" id="PTHR33204:SF29">
    <property type="entry name" value="TRANSCRIPTIONAL REGULATOR"/>
    <property type="match status" value="1"/>
</dbReference>
<proteinExistence type="predicted"/>
<dbReference type="EMBL" id="LVVL01000017">
    <property type="protein sequence ID" value="OAN10373.1"/>
    <property type="molecule type" value="Genomic_DNA"/>
</dbReference>
<keyword evidence="6" id="KW-1185">Reference proteome</keyword>
<dbReference type="SUPFAM" id="SSF46785">
    <property type="entry name" value="Winged helix' DNA-binding domain"/>
    <property type="match status" value="1"/>
</dbReference>
<dbReference type="RefSeq" id="WP_028107226.1">
    <property type="nucleotide sequence ID" value="NZ_LVVL01000017.1"/>
</dbReference>
<feature type="domain" description="HTH hxlR-type" evidence="4">
    <location>
        <begin position="17"/>
        <end position="115"/>
    </location>
</feature>
<evidence type="ECO:0000256" key="1">
    <source>
        <dbReference type="ARBA" id="ARBA00023015"/>
    </source>
</evidence>
<evidence type="ECO:0000256" key="2">
    <source>
        <dbReference type="ARBA" id="ARBA00023125"/>
    </source>
</evidence>
<dbReference type="InterPro" id="IPR002577">
    <property type="entry name" value="HTH_HxlR"/>
</dbReference>
<sequence length="117" mass="13364">MNQASTTDSPLSQRTACPVTRAQNIIAGKWKIVLLWHLSTGTKRFHELEHLLPGISKGILTRQLRELEADEMIDRKVYREVPPKVEYSLTDTGHSFLPILDQMAAWSNRHFPPESKS</sequence>
<dbReference type="Pfam" id="PF01638">
    <property type="entry name" value="HxlR"/>
    <property type="match status" value="1"/>
</dbReference>
<dbReference type="InterPro" id="IPR036388">
    <property type="entry name" value="WH-like_DNA-bd_sf"/>
</dbReference>
<evidence type="ECO:0000313" key="6">
    <source>
        <dbReference type="Proteomes" id="UP000078447"/>
    </source>
</evidence>
<protein>
    <submittedName>
        <fullName evidence="5">Transcriptional regulator</fullName>
    </submittedName>
</protein>
<evidence type="ECO:0000313" key="5">
    <source>
        <dbReference type="EMBL" id="OAN10373.1"/>
    </source>
</evidence>
<dbReference type="Gene3D" id="1.10.10.10">
    <property type="entry name" value="Winged helix-like DNA-binding domain superfamily/Winged helix DNA-binding domain"/>
    <property type="match status" value="1"/>
</dbReference>
<accession>A0ABX2V5K4</accession>
<gene>
    <name evidence="5" type="ORF">A3783_13570</name>
</gene>
<name>A0ABX2V5K4_9BACL</name>
<dbReference type="InterPro" id="IPR036390">
    <property type="entry name" value="WH_DNA-bd_sf"/>
</dbReference>
<evidence type="ECO:0000256" key="3">
    <source>
        <dbReference type="ARBA" id="ARBA00023163"/>
    </source>
</evidence>
<comment type="caution">
    <text evidence="5">The sequence shown here is derived from an EMBL/GenBank/DDBJ whole genome shotgun (WGS) entry which is preliminary data.</text>
</comment>
<dbReference type="PANTHER" id="PTHR33204">
    <property type="entry name" value="TRANSCRIPTIONAL REGULATOR, MARR FAMILY"/>
    <property type="match status" value="1"/>
</dbReference>